<dbReference type="AlphaFoldDB" id="A0A175VK19"/>
<organism evidence="1 2">
    <name type="scientific">Aeromonas enteropelogenes</name>
    <name type="common">Aeromonas trota</name>
    <dbReference type="NCBI Taxonomy" id="29489"/>
    <lineage>
        <taxon>Bacteria</taxon>
        <taxon>Pseudomonadati</taxon>
        <taxon>Pseudomonadota</taxon>
        <taxon>Gammaproteobacteria</taxon>
        <taxon>Aeromonadales</taxon>
        <taxon>Aeromonadaceae</taxon>
        <taxon>Aeromonas</taxon>
    </lineage>
</organism>
<proteinExistence type="predicted"/>
<accession>A0A175VK19</accession>
<dbReference type="Proteomes" id="UP000078435">
    <property type="component" value="Unassembled WGS sequence"/>
</dbReference>
<sequence length="89" mass="9923">MIGLMLLAAAWQFEAPAFESDFAGQGYVEQGTGLAPSVREQVADSLNQSLVDEPFPLQFKKTPRYQGDSPLTRYLNERDDSWQLEIGGQ</sequence>
<comment type="caution">
    <text evidence="1">The sequence shown here is derived from an EMBL/GenBank/DDBJ whole genome shotgun (WGS) entry which is preliminary data.</text>
</comment>
<protein>
    <submittedName>
        <fullName evidence="1">Uncharacterized protein</fullName>
    </submittedName>
</protein>
<dbReference type="RefSeq" id="WP_026456268.1">
    <property type="nucleotide sequence ID" value="NZ_JAAKKI010000005.1"/>
</dbReference>
<gene>
    <name evidence="1" type="ORF">LCR_13405</name>
</gene>
<dbReference type="OrthoDB" id="5588845at2"/>
<name>A0A175VK19_AEREN</name>
<reference evidence="1 2" key="1">
    <citation type="submission" date="2016-02" db="EMBL/GenBank/DDBJ databases">
        <title>Draft genome sequence of Aeromonas trota strain 1999lcr isolated from cerebrospinal fluid (CSF).</title>
        <authorList>
            <person name="Dallagassa C.B."/>
            <person name="Prediger K.C."/>
            <person name="Weiss V.A."/>
            <person name="Assis F.E."/>
            <person name="Baura V."/>
            <person name="Cruz L.M."/>
            <person name="Souza E.M."/>
            <person name="Pedrosa F.O."/>
            <person name="Fadel-Picheth C.M."/>
        </authorList>
    </citation>
    <scope>NUCLEOTIDE SEQUENCE [LARGE SCALE GENOMIC DNA]</scope>
    <source>
        <strain evidence="1 2">1999lcr</strain>
    </source>
</reference>
<evidence type="ECO:0000313" key="1">
    <source>
        <dbReference type="EMBL" id="KXU81065.1"/>
    </source>
</evidence>
<evidence type="ECO:0000313" key="2">
    <source>
        <dbReference type="Proteomes" id="UP000078435"/>
    </source>
</evidence>
<dbReference type="EMBL" id="JMGO02000003">
    <property type="protein sequence ID" value="KXU81065.1"/>
    <property type="molecule type" value="Genomic_DNA"/>
</dbReference>